<evidence type="ECO:0000313" key="7">
    <source>
        <dbReference type="EMBL" id="MET3599527.1"/>
    </source>
</evidence>
<evidence type="ECO:0000256" key="2">
    <source>
        <dbReference type="ARBA" id="ARBA00022692"/>
    </source>
</evidence>
<dbReference type="RefSeq" id="WP_106309815.1">
    <property type="nucleotide sequence ID" value="NZ_JBEPLY010000004.1"/>
</dbReference>
<feature type="transmembrane region" description="Helical" evidence="5">
    <location>
        <begin position="21"/>
        <end position="37"/>
    </location>
</feature>
<dbReference type="PANTHER" id="PTHR21016:SF25">
    <property type="entry name" value="TM2 DOMAIN-CONTAINING PROTEIN DDB_G0277895-RELATED"/>
    <property type="match status" value="1"/>
</dbReference>
<proteinExistence type="predicted"/>
<gene>
    <name evidence="7" type="ORF">ABID12_001466</name>
</gene>
<evidence type="ECO:0000256" key="3">
    <source>
        <dbReference type="ARBA" id="ARBA00022989"/>
    </source>
</evidence>
<feature type="domain" description="TM2" evidence="6">
    <location>
        <begin position="20"/>
        <end position="68"/>
    </location>
</feature>
<comment type="subcellular location">
    <subcellularLocation>
        <location evidence="1">Membrane</location>
        <topology evidence="1">Multi-pass membrane protein</topology>
    </subcellularLocation>
</comment>
<dbReference type="PANTHER" id="PTHR21016">
    <property type="entry name" value="BETA-AMYLOID BINDING PROTEIN-RELATED"/>
    <property type="match status" value="1"/>
</dbReference>
<evidence type="ECO:0000313" key="8">
    <source>
        <dbReference type="Proteomes" id="UP001549164"/>
    </source>
</evidence>
<evidence type="ECO:0000259" key="6">
    <source>
        <dbReference type="Pfam" id="PF05154"/>
    </source>
</evidence>
<sequence length="110" mass="12326">MGLTTEEQILIEQRITNGAKSAAAAYLLWFFVGWAGAHRFYLGRPGTAVTMLLLNVVGWLTLVFFIGFLFLAIFGIWWLVDLFLISGMIEAQKNELRTSLTQQALVGQTK</sequence>
<dbReference type="Pfam" id="PF05154">
    <property type="entry name" value="TM2"/>
    <property type="match status" value="1"/>
</dbReference>
<dbReference type="InterPro" id="IPR007829">
    <property type="entry name" value="TM2"/>
</dbReference>
<keyword evidence="8" id="KW-1185">Reference proteome</keyword>
<comment type="caution">
    <text evidence="7">The sequence shown here is derived from an EMBL/GenBank/DDBJ whole genome shotgun (WGS) entry which is preliminary data.</text>
</comment>
<evidence type="ECO:0000256" key="1">
    <source>
        <dbReference type="ARBA" id="ARBA00004141"/>
    </source>
</evidence>
<protein>
    <submittedName>
        <fullName evidence="7">TM2 domain-containing membrane protein YozV</fullName>
    </submittedName>
</protein>
<keyword evidence="3 5" id="KW-1133">Transmembrane helix</keyword>
<organism evidence="7 8">
    <name type="scientific">Martelella mangrovi</name>
    <dbReference type="NCBI Taxonomy" id="1397477"/>
    <lineage>
        <taxon>Bacteria</taxon>
        <taxon>Pseudomonadati</taxon>
        <taxon>Pseudomonadota</taxon>
        <taxon>Alphaproteobacteria</taxon>
        <taxon>Hyphomicrobiales</taxon>
        <taxon>Aurantimonadaceae</taxon>
        <taxon>Martelella</taxon>
    </lineage>
</organism>
<name>A0ABV2IBB4_9HYPH</name>
<evidence type="ECO:0000256" key="5">
    <source>
        <dbReference type="SAM" id="Phobius"/>
    </source>
</evidence>
<reference evidence="7 8" key="1">
    <citation type="submission" date="2024-06" db="EMBL/GenBank/DDBJ databases">
        <title>Genomic Encyclopedia of Type Strains, Phase IV (KMG-IV): sequencing the most valuable type-strain genomes for metagenomic binning, comparative biology and taxonomic classification.</title>
        <authorList>
            <person name="Goeker M."/>
        </authorList>
    </citation>
    <scope>NUCLEOTIDE SEQUENCE [LARGE SCALE GENOMIC DNA]</scope>
    <source>
        <strain evidence="7 8">DSM 28102</strain>
    </source>
</reference>
<dbReference type="Proteomes" id="UP001549164">
    <property type="component" value="Unassembled WGS sequence"/>
</dbReference>
<accession>A0ABV2IBB4</accession>
<dbReference type="InterPro" id="IPR050932">
    <property type="entry name" value="TM2D1-3-like"/>
</dbReference>
<keyword evidence="2 5" id="KW-0812">Transmembrane</keyword>
<evidence type="ECO:0000256" key="4">
    <source>
        <dbReference type="ARBA" id="ARBA00023136"/>
    </source>
</evidence>
<dbReference type="EMBL" id="JBEPLY010000004">
    <property type="protein sequence ID" value="MET3599527.1"/>
    <property type="molecule type" value="Genomic_DNA"/>
</dbReference>
<feature type="transmembrane region" description="Helical" evidence="5">
    <location>
        <begin position="57"/>
        <end position="80"/>
    </location>
</feature>
<keyword evidence="4 5" id="KW-0472">Membrane</keyword>